<evidence type="ECO:0000256" key="1">
    <source>
        <dbReference type="SAM" id="Coils"/>
    </source>
</evidence>
<proteinExistence type="predicted"/>
<accession>A0ABQ9UHY1</accession>
<organism evidence="3 4">
    <name type="scientific">Saguinus oedipus</name>
    <name type="common">Cotton-top tamarin</name>
    <name type="synonym">Oedipomidas oedipus</name>
    <dbReference type="NCBI Taxonomy" id="9490"/>
    <lineage>
        <taxon>Eukaryota</taxon>
        <taxon>Metazoa</taxon>
        <taxon>Chordata</taxon>
        <taxon>Craniata</taxon>
        <taxon>Vertebrata</taxon>
        <taxon>Euteleostomi</taxon>
        <taxon>Mammalia</taxon>
        <taxon>Eutheria</taxon>
        <taxon>Euarchontoglires</taxon>
        <taxon>Primates</taxon>
        <taxon>Haplorrhini</taxon>
        <taxon>Platyrrhini</taxon>
        <taxon>Cebidae</taxon>
        <taxon>Callitrichinae</taxon>
        <taxon>Saguinus</taxon>
    </lineage>
</organism>
<evidence type="ECO:0000256" key="2">
    <source>
        <dbReference type="SAM" id="MobiDB-lite"/>
    </source>
</evidence>
<sequence>MCGKGQRQQWVPVILNFDAECQRTNQVQEENEVLRQKLFALQAEIHRLKKEEQQPEEEETLVQHKLPPYVSNMDRLGDSELAAELHGSARDLYIQIRVARINKNTSTVLSDPVVCLLTSAMVCSQRNASLSQSPRVGFLSLLLPQSKKSPSRLSPAQYPPQAQSSAKKESFGGQVSTSPASLTLAEKPLIAACASRPPSQV</sequence>
<keyword evidence="4" id="KW-1185">Reference proteome</keyword>
<reference evidence="3 4" key="1">
    <citation type="submission" date="2023-05" db="EMBL/GenBank/DDBJ databases">
        <title>B98-5 Cell Line De Novo Hybrid Assembly: An Optical Mapping Approach.</title>
        <authorList>
            <person name="Kananen K."/>
            <person name="Auerbach J.A."/>
            <person name="Kautto E."/>
            <person name="Blachly J.S."/>
        </authorList>
    </citation>
    <scope>NUCLEOTIDE SEQUENCE [LARGE SCALE GENOMIC DNA]</scope>
    <source>
        <strain evidence="3">B95-8</strain>
        <tissue evidence="3">Cell line</tissue>
    </source>
</reference>
<evidence type="ECO:0000313" key="3">
    <source>
        <dbReference type="EMBL" id="KAK2096671.1"/>
    </source>
</evidence>
<feature type="coiled-coil region" evidence="1">
    <location>
        <begin position="24"/>
        <end position="51"/>
    </location>
</feature>
<gene>
    <name evidence="3" type="primary">WDR91_3</name>
    <name evidence="3" type="ORF">P7K49_025705</name>
</gene>
<protein>
    <submittedName>
        <fullName evidence="3">WD repeat-containing protein 91</fullName>
    </submittedName>
</protein>
<dbReference type="InterPro" id="IPR039724">
    <property type="entry name" value="WDR91"/>
</dbReference>
<dbReference type="PANTHER" id="PTHR13083">
    <property type="entry name" value="WD REPEAT-CONTAINING PROTEIN 91"/>
    <property type="match status" value="1"/>
</dbReference>
<feature type="region of interest" description="Disordered" evidence="2">
    <location>
        <begin position="148"/>
        <end position="179"/>
    </location>
</feature>
<name>A0ABQ9UHY1_SAGOE</name>
<comment type="caution">
    <text evidence="3">The sequence shown here is derived from an EMBL/GenBank/DDBJ whole genome shotgun (WGS) entry which is preliminary data.</text>
</comment>
<dbReference type="PANTHER" id="PTHR13083:SF3">
    <property type="entry name" value="WD REPEAT-CONTAINING PROTEIN 91"/>
    <property type="match status" value="1"/>
</dbReference>
<dbReference type="EMBL" id="JASSZA010000012">
    <property type="protein sequence ID" value="KAK2096671.1"/>
    <property type="molecule type" value="Genomic_DNA"/>
</dbReference>
<dbReference type="Proteomes" id="UP001266305">
    <property type="component" value="Unassembled WGS sequence"/>
</dbReference>
<keyword evidence="1" id="KW-0175">Coiled coil</keyword>
<evidence type="ECO:0000313" key="4">
    <source>
        <dbReference type="Proteomes" id="UP001266305"/>
    </source>
</evidence>